<feature type="compositionally biased region" description="Low complexity" evidence="2">
    <location>
        <begin position="356"/>
        <end position="372"/>
    </location>
</feature>
<feature type="compositionally biased region" description="Gly residues" evidence="2">
    <location>
        <begin position="1216"/>
        <end position="1231"/>
    </location>
</feature>
<organism evidence="3 4">
    <name type="scientific">Rhodotorula paludigena</name>
    <dbReference type="NCBI Taxonomy" id="86838"/>
    <lineage>
        <taxon>Eukaryota</taxon>
        <taxon>Fungi</taxon>
        <taxon>Dikarya</taxon>
        <taxon>Basidiomycota</taxon>
        <taxon>Pucciniomycotina</taxon>
        <taxon>Microbotryomycetes</taxon>
        <taxon>Sporidiobolales</taxon>
        <taxon>Sporidiobolaceae</taxon>
        <taxon>Rhodotorula</taxon>
    </lineage>
</organism>
<evidence type="ECO:0008006" key="5">
    <source>
        <dbReference type="Google" id="ProtNLM"/>
    </source>
</evidence>
<protein>
    <recommendedName>
        <fullName evidence="5">Proteophosphoglycan ppg4</fullName>
    </recommendedName>
</protein>
<feature type="compositionally biased region" description="Acidic residues" evidence="2">
    <location>
        <begin position="1245"/>
        <end position="1261"/>
    </location>
</feature>
<feature type="compositionally biased region" description="Gly residues" evidence="2">
    <location>
        <begin position="221"/>
        <end position="234"/>
    </location>
</feature>
<feature type="compositionally biased region" description="Polar residues" evidence="2">
    <location>
        <begin position="838"/>
        <end position="851"/>
    </location>
</feature>
<feature type="compositionally biased region" description="Low complexity" evidence="2">
    <location>
        <begin position="93"/>
        <end position="102"/>
    </location>
</feature>
<feature type="compositionally biased region" description="Pro residues" evidence="2">
    <location>
        <begin position="76"/>
        <end position="92"/>
    </location>
</feature>
<feature type="compositionally biased region" description="Basic and acidic residues" evidence="2">
    <location>
        <begin position="457"/>
        <end position="474"/>
    </location>
</feature>
<dbReference type="AlphaFoldDB" id="A0AAV5GVX0"/>
<sequence>MEDDDDPYGEADLAWDDAALQELESFEVNSLAQHRATQAPPPPPPRASQVPPQKPRTPAVQRPPAQHQQQQRRFPAPAPAPPRAAAGPPPTQSLPQPTQQPQYGHAKPSGILRPARPPPRPNAASTSSSASASNATAATKSAAGGGGGGGWKPRQSLNERGEPGFVDPNPFASASTRRAHPAVVDEDEDLPAIEVSEEGYRAEPQRGTTVSVPPPCAGAGREPGGGKVQPGRGGMLASERGSEEGQRAVVERGLDEAGKKEVEALRTEKEKLAQQLQLALDAQEKLKLEVMTKAGENSLVRQRLTKAEAAHTAAMRAEQRDKALLSEQLEAKEREYRAAFERMKMEDAFRRQELATAASASSAAGTSGSATSQRHYHHPHHAGLSSAKSQRFYARAQSAAPSAQASPSAGRAARAASQQPPAPAKKPPGPSFAGFQNAFGPSAAAPAGVAGKSARAKGKERERDEGQVEKRGAAADEPEGSMGPPVRGKREAPRTPAAGPRAKRRRGEEREDERDSGRASRSLLLVEEEGEEGDLGGHEHINVQDGTGGPDPVAEENDDDGEDAWVWVAEQHDTRSELLAAVFTHTTLVNIDLEPAAVPPTAHPHSHHRSPLAAAGSTLAGAGTARAGTARHGTLGATFGTRTSAAATHAPTPAAPSGPVPTFHALMNLRFPPSTPPALVAEHESIARELFTLLGRRFDPHSLSQPATSALASLPPSLALLTSSSPEELETALLAYGLARSFAALLAVLDAATLVGPMTALMRLIAHLTFIFPPFAHACCVVSTKPTPNATSSKPSTAGSAQSEVPLLSLLGRIIARYGRPEPPSKDPAGPSSSSSSLHGRTTPTTASGPGSRTLLRSRKARVARPSGGGRKRRVGEKDGGAAEEEEARVPLESGKRAKLLEALLAVLEGVGWSFLGLLKSPNAIATLLDPNHPIGTLLASTRVLAILACRPALFRTLLGTKFYEAPDVRASKLPLVDRIATLLVVPRTDSPSTHTLDQTLLTLSSLLLTSHEDAIMLVAQSATFVPELLAKMWRDVRTLWDWDGRDVGPHGLTREVLNRTTARLSSLLHVFYYLSLAPHSSLTIADLLAGPSSVSASIAADGTSVAPPAVKDAPAYQRQAVNDLFMAALGTVAFATLGADADEDGPGGGGGGGEGGEGPAEPQEESGMPSWAERGSKERRMLCELGYLAQEILEDVSPLELEEVEVCFGPIDLASGGGGGGDGGADGSGGEGDDDAMRDSGAGADEEEAQAQGEVDEEGEREARAALDREEEGEGASS</sequence>
<feature type="compositionally biased region" description="Acidic residues" evidence="2">
    <location>
        <begin position="184"/>
        <end position="197"/>
    </location>
</feature>
<dbReference type="PANTHER" id="PTHR48125">
    <property type="entry name" value="LP07818P1"/>
    <property type="match status" value="1"/>
</dbReference>
<name>A0AAV5GVX0_9BASI</name>
<feature type="region of interest" description="Disordered" evidence="2">
    <location>
        <begin position="819"/>
        <end position="891"/>
    </location>
</feature>
<feature type="region of interest" description="Disordered" evidence="2">
    <location>
        <begin position="356"/>
        <end position="559"/>
    </location>
</feature>
<feature type="region of interest" description="Disordered" evidence="2">
    <location>
        <begin position="25"/>
        <end position="249"/>
    </location>
</feature>
<feature type="compositionally biased region" description="Acidic residues" evidence="2">
    <location>
        <begin position="1270"/>
        <end position="1279"/>
    </location>
</feature>
<comment type="caution">
    <text evidence="3">The sequence shown here is derived from an EMBL/GenBank/DDBJ whole genome shotgun (WGS) entry which is preliminary data.</text>
</comment>
<dbReference type="EMBL" id="BQKY01000014">
    <property type="protein sequence ID" value="GJN93641.1"/>
    <property type="molecule type" value="Genomic_DNA"/>
</dbReference>
<feature type="compositionally biased region" description="Low complexity" evidence="2">
    <location>
        <begin position="58"/>
        <end position="75"/>
    </location>
</feature>
<feature type="region of interest" description="Disordered" evidence="2">
    <location>
        <begin position="1140"/>
        <end position="1175"/>
    </location>
</feature>
<feature type="region of interest" description="Disordered" evidence="2">
    <location>
        <begin position="1215"/>
        <end position="1279"/>
    </location>
</feature>
<feature type="coiled-coil region" evidence="1">
    <location>
        <begin position="259"/>
        <end position="289"/>
    </location>
</feature>
<dbReference type="PANTHER" id="PTHR48125:SF10">
    <property type="entry name" value="OS12G0136300 PROTEIN"/>
    <property type="match status" value="1"/>
</dbReference>
<keyword evidence="1" id="KW-0175">Coiled coil</keyword>
<accession>A0AAV5GVX0</accession>
<evidence type="ECO:0000313" key="3">
    <source>
        <dbReference type="EMBL" id="GJN93641.1"/>
    </source>
</evidence>
<feature type="compositionally biased region" description="Pro residues" evidence="2">
    <location>
        <begin position="420"/>
        <end position="430"/>
    </location>
</feature>
<evidence type="ECO:0000313" key="4">
    <source>
        <dbReference type="Proteomes" id="UP001342314"/>
    </source>
</evidence>
<proteinExistence type="predicted"/>
<feature type="coiled-coil region" evidence="1">
    <location>
        <begin position="315"/>
        <end position="346"/>
    </location>
</feature>
<feature type="compositionally biased region" description="Low complexity" evidence="2">
    <location>
        <begin position="123"/>
        <end position="142"/>
    </location>
</feature>
<feature type="compositionally biased region" description="Low complexity" evidence="2">
    <location>
        <begin position="394"/>
        <end position="419"/>
    </location>
</feature>
<keyword evidence="4" id="KW-1185">Reference proteome</keyword>
<reference evidence="3 4" key="1">
    <citation type="submission" date="2021-12" db="EMBL/GenBank/DDBJ databases">
        <title>High titer production of polyol ester of fatty acids by Rhodotorula paludigena BS15 towards product separation-free biomass refinery.</title>
        <authorList>
            <person name="Mano J."/>
            <person name="Ono H."/>
            <person name="Tanaka T."/>
            <person name="Naito K."/>
            <person name="Sushida H."/>
            <person name="Ike M."/>
            <person name="Tokuyasu K."/>
            <person name="Kitaoka M."/>
        </authorList>
    </citation>
    <scope>NUCLEOTIDE SEQUENCE [LARGE SCALE GENOMIC DNA]</scope>
    <source>
        <strain evidence="3 4">BS15</strain>
    </source>
</reference>
<feature type="compositionally biased region" description="Basic and acidic residues" evidence="2">
    <location>
        <begin position="506"/>
        <end position="518"/>
    </location>
</feature>
<feature type="compositionally biased region" description="Gly residues" evidence="2">
    <location>
        <begin position="1147"/>
        <end position="1159"/>
    </location>
</feature>
<evidence type="ECO:0000256" key="2">
    <source>
        <dbReference type="SAM" id="MobiDB-lite"/>
    </source>
</evidence>
<dbReference type="Proteomes" id="UP001342314">
    <property type="component" value="Unassembled WGS sequence"/>
</dbReference>
<feature type="compositionally biased region" description="Low complexity" evidence="2">
    <location>
        <begin position="438"/>
        <end position="453"/>
    </location>
</feature>
<evidence type="ECO:0000256" key="1">
    <source>
        <dbReference type="SAM" id="Coils"/>
    </source>
</evidence>
<gene>
    <name evidence="3" type="ORF">Rhopal_006698-T1</name>
</gene>
<feature type="compositionally biased region" description="Basic and acidic residues" evidence="2">
    <location>
        <begin position="240"/>
        <end position="249"/>
    </location>
</feature>